<accession>A0A077YW09</accession>
<dbReference type="InterPro" id="IPR015943">
    <property type="entry name" value="WD40/YVTN_repeat-like_dom_sf"/>
</dbReference>
<gene>
    <name evidence="1" type="ORF">TTRE_0000021301</name>
</gene>
<dbReference type="GO" id="GO:0000209">
    <property type="term" value="P:protein polyubiquitination"/>
    <property type="evidence" value="ECO:0007669"/>
    <property type="project" value="TreeGrafter"/>
</dbReference>
<dbReference type="SUPFAM" id="SSF50978">
    <property type="entry name" value="WD40 repeat-like"/>
    <property type="match status" value="1"/>
</dbReference>
<dbReference type="STRING" id="36087.A0A077YW09"/>
<dbReference type="PANTHER" id="PTHR46202">
    <property type="entry name" value="DNA EXCISION REPAIR PROTEIN ERCC-8"/>
    <property type="match status" value="1"/>
</dbReference>
<dbReference type="GO" id="GO:0006283">
    <property type="term" value="P:transcription-coupled nucleotide-excision repair"/>
    <property type="evidence" value="ECO:0007669"/>
    <property type="project" value="InterPro"/>
</dbReference>
<dbReference type="AlphaFoldDB" id="A0A077YW09"/>
<dbReference type="PANTHER" id="PTHR46202:SF1">
    <property type="entry name" value="DNA EXCISION REPAIR PROTEIN ERCC-8"/>
    <property type="match status" value="1"/>
</dbReference>
<organism evidence="1 2">
    <name type="scientific">Trichuris trichiura</name>
    <name type="common">Whipworm</name>
    <name type="synonym">Trichocephalus trichiurus</name>
    <dbReference type="NCBI Taxonomy" id="36087"/>
    <lineage>
        <taxon>Eukaryota</taxon>
        <taxon>Metazoa</taxon>
        <taxon>Ecdysozoa</taxon>
        <taxon>Nematoda</taxon>
        <taxon>Enoplea</taxon>
        <taxon>Dorylaimia</taxon>
        <taxon>Trichinellida</taxon>
        <taxon>Trichuridae</taxon>
        <taxon>Trichuris</taxon>
    </lineage>
</organism>
<proteinExistence type="predicted"/>
<sequence length="358" mass="40534">MNRRLAELQQSLHAKAASRIFSYGPLLDLAPLDLDNPLIDLDCTGKYLLCTNADGHIRMYQLSNTLRPQTTLIGRSESPVFSHDSFPNAMEWYPTDNKLFLTTDVASRMNVWDAAFMTIVDSFTMQKKALTLNICPASGGECLVAVGLVSGGTAVYDIRTGTRVDLLRLQSPHGDLYGDIVVSWSPIQRHLLVTSESKRHPVVWDTRLTRQPLKQLQLEMRANRRMINTPELPNNAAVMGGRFTRDGMHYIVIYGNGLTAAWKFPSMNLKLQHYFYPLAPPPNSTLSIRFDILEEPCFTKSLLFCPNENEVQVFSFEEKKVVACHQVHLRSIRMCILRRCFNQIITCSYDSTCHMLGS</sequence>
<dbReference type="GO" id="GO:0043161">
    <property type="term" value="P:proteasome-mediated ubiquitin-dependent protein catabolic process"/>
    <property type="evidence" value="ECO:0007669"/>
    <property type="project" value="TreeGrafter"/>
</dbReference>
<dbReference type="InterPro" id="IPR036322">
    <property type="entry name" value="WD40_repeat_dom_sf"/>
</dbReference>
<dbReference type="GO" id="GO:0031464">
    <property type="term" value="C:Cul4A-RING E3 ubiquitin ligase complex"/>
    <property type="evidence" value="ECO:0007669"/>
    <property type="project" value="TreeGrafter"/>
</dbReference>
<evidence type="ECO:0000313" key="1">
    <source>
        <dbReference type="EMBL" id="CDW51954.1"/>
    </source>
</evidence>
<reference evidence="1" key="1">
    <citation type="submission" date="2014-01" db="EMBL/GenBank/DDBJ databases">
        <authorList>
            <person name="Aslett M."/>
        </authorList>
    </citation>
    <scope>NUCLEOTIDE SEQUENCE</scope>
</reference>
<name>A0A077YW09_TRITR</name>
<protein>
    <submittedName>
        <fullName evidence="1">DNA excision repair protein ERCC-8</fullName>
    </submittedName>
</protein>
<dbReference type="Proteomes" id="UP000030665">
    <property type="component" value="Unassembled WGS sequence"/>
</dbReference>
<keyword evidence="2" id="KW-1185">Reference proteome</keyword>
<dbReference type="InterPro" id="IPR042238">
    <property type="entry name" value="Rad28/ERCC8/Ckn1/ATCSA-1"/>
</dbReference>
<evidence type="ECO:0000313" key="2">
    <source>
        <dbReference type="Proteomes" id="UP000030665"/>
    </source>
</evidence>
<dbReference type="GO" id="GO:0000109">
    <property type="term" value="C:nucleotide-excision repair complex"/>
    <property type="evidence" value="ECO:0007669"/>
    <property type="project" value="TreeGrafter"/>
</dbReference>
<dbReference type="Gene3D" id="2.130.10.10">
    <property type="entry name" value="YVTN repeat-like/Quinoprotein amine dehydrogenase"/>
    <property type="match status" value="1"/>
</dbReference>
<dbReference type="EMBL" id="HG805812">
    <property type="protein sequence ID" value="CDW51954.1"/>
    <property type="molecule type" value="Genomic_DNA"/>
</dbReference>
<reference evidence="1" key="2">
    <citation type="submission" date="2014-03" db="EMBL/GenBank/DDBJ databases">
        <title>The whipworm genome and dual-species transcriptomics of an intimate host-pathogen interaction.</title>
        <authorList>
            <person name="Foth B.J."/>
            <person name="Tsai I.J."/>
            <person name="Reid A.J."/>
            <person name="Bancroft A.J."/>
            <person name="Nichol S."/>
            <person name="Tracey A."/>
            <person name="Holroyd N."/>
            <person name="Cotton J.A."/>
            <person name="Stanley E.J."/>
            <person name="Zarowiecki M."/>
            <person name="Liu J.Z."/>
            <person name="Huckvale T."/>
            <person name="Cooper P.J."/>
            <person name="Grencis R.K."/>
            <person name="Berriman M."/>
        </authorList>
    </citation>
    <scope>NUCLEOTIDE SEQUENCE [LARGE SCALE GENOMIC DNA]</scope>
</reference>
<dbReference type="OrthoDB" id="361494at2759"/>